<dbReference type="Pfam" id="PF01551">
    <property type="entry name" value="Peptidase_M23"/>
    <property type="match status" value="1"/>
</dbReference>
<proteinExistence type="predicted"/>
<protein>
    <submittedName>
        <fullName evidence="4">M23 family metallopeptidase</fullName>
    </submittedName>
</protein>
<reference evidence="4" key="1">
    <citation type="submission" date="2022-07" db="EMBL/GenBank/DDBJ databases">
        <title>Tahibacter sp., a new gammaproteobacterium isolated from the silt sample collected at pig farm.</title>
        <authorList>
            <person name="Chen H."/>
        </authorList>
    </citation>
    <scope>NUCLEOTIDE SEQUENCE</scope>
    <source>
        <strain evidence="4">P2K</strain>
    </source>
</reference>
<evidence type="ECO:0000313" key="5">
    <source>
        <dbReference type="Proteomes" id="UP001165498"/>
    </source>
</evidence>
<dbReference type="RefSeq" id="WP_255912060.1">
    <property type="nucleotide sequence ID" value="NZ_JANFQO010000003.1"/>
</dbReference>
<evidence type="ECO:0000313" key="4">
    <source>
        <dbReference type="EMBL" id="MCQ4164050.1"/>
    </source>
</evidence>
<feature type="domain" description="DUF4124" evidence="3">
    <location>
        <begin position="13"/>
        <end position="51"/>
    </location>
</feature>
<comment type="caution">
    <text evidence="4">The sequence shown here is derived from an EMBL/GenBank/DDBJ whole genome shotgun (WGS) entry which is preliminary data.</text>
</comment>
<feature type="domain" description="M23ase beta-sheet core" evidence="2">
    <location>
        <begin position="180"/>
        <end position="279"/>
    </location>
</feature>
<name>A0ABT1QND9_9GAMM</name>
<keyword evidence="5" id="KW-1185">Reference proteome</keyword>
<keyword evidence="1" id="KW-0732">Signal</keyword>
<organism evidence="4 5">
    <name type="scientific">Tahibacter harae</name>
    <dbReference type="NCBI Taxonomy" id="2963937"/>
    <lineage>
        <taxon>Bacteria</taxon>
        <taxon>Pseudomonadati</taxon>
        <taxon>Pseudomonadota</taxon>
        <taxon>Gammaproteobacteria</taxon>
        <taxon>Lysobacterales</taxon>
        <taxon>Rhodanobacteraceae</taxon>
        <taxon>Tahibacter</taxon>
    </lineage>
</organism>
<sequence>MPSPTLRLSLVLLLAAFAAAPQAKKIYKFTDANGVTHFTDRKPDTDQPVEETIVKVEQSRMVELRVEGHATERRARLFNNFAGPAQIELSAGAVRNIATEPALPLQVTLQAKEEKVVASLRQADPSQPAGFELAMRAIPGSPTAQHDDGAEYHWPLGGFPARIHQGFNGSFSHTGEESRYAMDAAADEGTPVLAARDGVVMEVQDDYYGAGLDKEKFASRANVVRILHKDGSMAVYAHLAPESVAVRAGQHVYVGQQVGASGNTGYSTGPHLHFCVQLNRGMKLVSVPFRMRGPDDALLQLDGAGANRTAAGE</sequence>
<dbReference type="PANTHER" id="PTHR21666:SF294">
    <property type="entry name" value="PEPTIDASE M23"/>
    <property type="match status" value="1"/>
</dbReference>
<dbReference type="PANTHER" id="PTHR21666">
    <property type="entry name" value="PEPTIDASE-RELATED"/>
    <property type="match status" value="1"/>
</dbReference>
<dbReference type="SUPFAM" id="SSF51261">
    <property type="entry name" value="Duplicated hybrid motif"/>
    <property type="match status" value="1"/>
</dbReference>
<feature type="signal peptide" evidence="1">
    <location>
        <begin position="1"/>
        <end position="23"/>
    </location>
</feature>
<dbReference type="InterPro" id="IPR050570">
    <property type="entry name" value="Cell_wall_metabolism_enzyme"/>
</dbReference>
<dbReference type="EMBL" id="JANFQO010000003">
    <property type="protein sequence ID" value="MCQ4164050.1"/>
    <property type="molecule type" value="Genomic_DNA"/>
</dbReference>
<gene>
    <name evidence="4" type="ORF">NM961_04935</name>
</gene>
<feature type="chain" id="PRO_5046428255" evidence="1">
    <location>
        <begin position="24"/>
        <end position="313"/>
    </location>
</feature>
<dbReference type="InterPro" id="IPR011055">
    <property type="entry name" value="Dup_hybrid_motif"/>
</dbReference>
<evidence type="ECO:0000256" key="1">
    <source>
        <dbReference type="SAM" id="SignalP"/>
    </source>
</evidence>
<accession>A0ABT1QND9</accession>
<dbReference type="InterPro" id="IPR025392">
    <property type="entry name" value="DUF4124"/>
</dbReference>
<evidence type="ECO:0000259" key="2">
    <source>
        <dbReference type="Pfam" id="PF01551"/>
    </source>
</evidence>
<dbReference type="InterPro" id="IPR016047">
    <property type="entry name" value="M23ase_b-sheet_dom"/>
</dbReference>
<dbReference type="CDD" id="cd12797">
    <property type="entry name" value="M23_peptidase"/>
    <property type="match status" value="1"/>
</dbReference>
<dbReference type="Pfam" id="PF13511">
    <property type="entry name" value="DUF4124"/>
    <property type="match status" value="1"/>
</dbReference>
<dbReference type="Proteomes" id="UP001165498">
    <property type="component" value="Unassembled WGS sequence"/>
</dbReference>
<evidence type="ECO:0000259" key="3">
    <source>
        <dbReference type="Pfam" id="PF13511"/>
    </source>
</evidence>
<dbReference type="Gene3D" id="2.70.70.10">
    <property type="entry name" value="Glucose Permease (Domain IIA)"/>
    <property type="match status" value="1"/>
</dbReference>